<sequence>MVCSIESPVYTGLGIKLTNIYEFLSSANVEMGHVEKQFTPPEDIQEMRAKGLPWVVATCLLVIIALSAIIFYYVIAAELSAELTPSTAAPSIGYEVEFLETSKPPTTDFPTTEPTAILEEERIFATGAPPLKSNSRKFHHAAVTCRNEFCAEIGRDILIRDGNAVDAAIATVICMGAVHPHATGFGGGLIMVVHDRASNETVAINSPSIAPRSAREETFLVNPNLAKLGYSSIGTPGFLHGLWTAYKRFGSGRVAWQDLLLPTVNLLERGYPASAEYIAAVRSRLNEISSEKSMNGAYTTVAEGTVLRESVHLHFLRRIATASEPLELFYRGEIANQIIHEMKQRGGLLTKADLAGYESKIEPPQSVSLSNGYTIKGPTSPSAFPVIALIIDMVVGSYHNRSDISVDVDYLKDLLDAQRLGLVELEQIGDPVFAIPDPVIETLEERRNNSSNGSGEEDDSLSIDINGLLWKLSQEDYVGSHVNVIDSGHMAVSLSSTINEKFGSVRRFEKGGFVWNNAMSGFTVFDREDSEDVHVNSVEGRKRPRTSMAPLMLFDQEGQLIGCYGITGSLNSILALAQVILHRILFDMESVRSIDAPRIFAASEGATFESGFPLSILSELGATMSLDPMLSMDSVVHALEQSRNGTLQATCDFRDNMDQCARGF</sequence>
<organism evidence="3 4">
    <name type="scientific">Cylicocyclus nassatus</name>
    <name type="common">Nematode worm</name>
    <dbReference type="NCBI Taxonomy" id="53992"/>
    <lineage>
        <taxon>Eukaryota</taxon>
        <taxon>Metazoa</taxon>
        <taxon>Ecdysozoa</taxon>
        <taxon>Nematoda</taxon>
        <taxon>Chromadorea</taxon>
        <taxon>Rhabditida</taxon>
        <taxon>Rhabditina</taxon>
        <taxon>Rhabditomorpha</taxon>
        <taxon>Strongyloidea</taxon>
        <taxon>Strongylidae</taxon>
        <taxon>Cylicocyclus</taxon>
    </lineage>
</organism>
<comment type="caution">
    <text evidence="3">The sequence shown here is derived from an EMBL/GenBank/DDBJ whole genome shotgun (WGS) entry which is preliminary data.</text>
</comment>
<proteinExistence type="predicted"/>
<dbReference type="GO" id="GO:0005886">
    <property type="term" value="C:plasma membrane"/>
    <property type="evidence" value="ECO:0007669"/>
    <property type="project" value="TreeGrafter"/>
</dbReference>
<evidence type="ECO:0008006" key="5">
    <source>
        <dbReference type="Google" id="ProtNLM"/>
    </source>
</evidence>
<dbReference type="Gene3D" id="3.60.20.40">
    <property type="match status" value="1"/>
</dbReference>
<dbReference type="GO" id="GO:0036374">
    <property type="term" value="F:glutathione hydrolase activity"/>
    <property type="evidence" value="ECO:0007669"/>
    <property type="project" value="InterPro"/>
</dbReference>
<accession>A0AA36DJU9</accession>
<dbReference type="SUPFAM" id="SSF56235">
    <property type="entry name" value="N-terminal nucleophile aminohydrolases (Ntn hydrolases)"/>
    <property type="match status" value="1"/>
</dbReference>
<keyword evidence="2" id="KW-0472">Membrane</keyword>
<feature type="binding site" evidence="1">
    <location>
        <begin position="497"/>
        <end position="499"/>
    </location>
    <ligand>
        <name>L-glutamate</name>
        <dbReference type="ChEBI" id="CHEBI:29985"/>
    </ligand>
</feature>
<name>A0AA36DJU9_CYLNA</name>
<keyword evidence="2" id="KW-1133">Transmembrane helix</keyword>
<reference evidence="3" key="1">
    <citation type="submission" date="2023-07" db="EMBL/GenBank/DDBJ databases">
        <authorList>
            <consortium name="CYATHOMIX"/>
        </authorList>
    </citation>
    <scope>NUCLEOTIDE SEQUENCE</scope>
    <source>
        <strain evidence="3">N/A</strain>
    </source>
</reference>
<dbReference type="AlphaFoldDB" id="A0AA36DJU9"/>
<dbReference type="Proteomes" id="UP001176961">
    <property type="component" value="Unassembled WGS sequence"/>
</dbReference>
<dbReference type="InterPro" id="IPR000101">
    <property type="entry name" value="GGT_peptidase"/>
</dbReference>
<feature type="transmembrane region" description="Helical" evidence="2">
    <location>
        <begin position="54"/>
        <end position="75"/>
    </location>
</feature>
<feature type="binding site" evidence="1">
    <location>
        <position position="569"/>
    </location>
    <ligand>
        <name>L-glutamate</name>
        <dbReference type="ChEBI" id="CHEBI:29985"/>
    </ligand>
</feature>
<keyword evidence="4" id="KW-1185">Reference proteome</keyword>
<dbReference type="GO" id="GO:0006751">
    <property type="term" value="P:glutathione catabolic process"/>
    <property type="evidence" value="ECO:0007669"/>
    <property type="project" value="InterPro"/>
</dbReference>
<dbReference type="InterPro" id="IPR043137">
    <property type="entry name" value="GGT_ssub_C"/>
</dbReference>
<dbReference type="PANTHER" id="PTHR11686">
    <property type="entry name" value="GAMMA GLUTAMYL TRANSPEPTIDASE"/>
    <property type="match status" value="1"/>
</dbReference>
<feature type="binding site" evidence="1">
    <location>
        <begin position="546"/>
        <end position="547"/>
    </location>
    <ligand>
        <name>L-glutamate</name>
        <dbReference type="ChEBI" id="CHEBI:29985"/>
    </ligand>
</feature>
<protein>
    <recommendedName>
        <fullName evidence="5">Gamma-glutamyltransferase</fullName>
    </recommendedName>
</protein>
<evidence type="ECO:0000256" key="2">
    <source>
        <dbReference type="SAM" id="Phobius"/>
    </source>
</evidence>
<gene>
    <name evidence="3" type="ORF">CYNAS_LOCUS73</name>
</gene>
<keyword evidence="2" id="KW-0812">Transmembrane</keyword>
<evidence type="ECO:0000313" key="3">
    <source>
        <dbReference type="EMBL" id="CAJ0588090.1"/>
    </source>
</evidence>
<evidence type="ECO:0000313" key="4">
    <source>
        <dbReference type="Proteomes" id="UP001176961"/>
    </source>
</evidence>
<dbReference type="EMBL" id="CATQJL010000001">
    <property type="protein sequence ID" value="CAJ0588090.1"/>
    <property type="molecule type" value="Genomic_DNA"/>
</dbReference>
<dbReference type="PRINTS" id="PR01210">
    <property type="entry name" value="GGTRANSPTASE"/>
</dbReference>
<dbReference type="PANTHER" id="PTHR11686:SF46">
    <property type="entry name" value="GAMMA-GLUTAMYLTRANSPEPTIDASE 1"/>
    <property type="match status" value="1"/>
</dbReference>
<evidence type="ECO:0000256" key="1">
    <source>
        <dbReference type="PIRSR" id="PIRSR600101-2"/>
    </source>
</evidence>
<dbReference type="InterPro" id="IPR029055">
    <property type="entry name" value="Ntn_hydrolases_N"/>
</dbReference>
<dbReference type="Pfam" id="PF01019">
    <property type="entry name" value="G_glu_transpept"/>
    <property type="match status" value="1"/>
</dbReference>